<evidence type="ECO:0000313" key="2">
    <source>
        <dbReference type="EMBL" id="KAK1927951.1"/>
    </source>
</evidence>
<gene>
    <name evidence="2" type="ORF">DB88DRAFT_479886</name>
</gene>
<dbReference type="Proteomes" id="UP001182556">
    <property type="component" value="Unassembled WGS sequence"/>
</dbReference>
<feature type="region of interest" description="Disordered" evidence="1">
    <location>
        <begin position="1"/>
        <end position="64"/>
    </location>
</feature>
<name>A0AAD9L966_PAPLA</name>
<accession>A0AAD9L966</accession>
<sequence>MSSSLDRVLHGRTSKSSSSGLGPRNTTVSRSTTGYKPKIPSRLSMVTSAEELGDPMSGEPEDDEQTVRVLMGALSTFCAGTFTHEEGTRDLVETALKEHHKEIASAGGLKLEERVGWLVFDPYVDLEQGGPVTGIDLTKWDEKTRTGSIQFSLDGSFSVGDDQETKGWFTPVKVKLQTTHNAVSTTVSRIPLDEMIPNLDFSSAEENADDDQGV</sequence>
<protein>
    <submittedName>
        <fullName evidence="2">Uncharacterized protein</fullName>
    </submittedName>
</protein>
<feature type="compositionally biased region" description="Polar residues" evidence="1">
    <location>
        <begin position="14"/>
        <end position="34"/>
    </location>
</feature>
<organism evidence="2 3">
    <name type="scientific">Papiliotrema laurentii</name>
    <name type="common">Cryptococcus laurentii</name>
    <dbReference type="NCBI Taxonomy" id="5418"/>
    <lineage>
        <taxon>Eukaryota</taxon>
        <taxon>Fungi</taxon>
        <taxon>Dikarya</taxon>
        <taxon>Basidiomycota</taxon>
        <taxon>Agaricomycotina</taxon>
        <taxon>Tremellomycetes</taxon>
        <taxon>Tremellales</taxon>
        <taxon>Rhynchogastremaceae</taxon>
        <taxon>Papiliotrema</taxon>
    </lineage>
</organism>
<dbReference type="EMBL" id="JAODAN010000001">
    <property type="protein sequence ID" value="KAK1927951.1"/>
    <property type="molecule type" value="Genomic_DNA"/>
</dbReference>
<dbReference type="AlphaFoldDB" id="A0AAD9L966"/>
<evidence type="ECO:0000313" key="3">
    <source>
        <dbReference type="Proteomes" id="UP001182556"/>
    </source>
</evidence>
<keyword evidence="3" id="KW-1185">Reference proteome</keyword>
<proteinExistence type="predicted"/>
<reference evidence="2" key="1">
    <citation type="submission" date="2023-02" db="EMBL/GenBank/DDBJ databases">
        <title>Identification and recombinant expression of a fungal hydrolase from Papiliotrema laurentii that hydrolyzes apple cutin and clears colloidal polyester polyurethane.</title>
        <authorList>
            <consortium name="DOE Joint Genome Institute"/>
            <person name="Roman V.A."/>
            <person name="Bojanowski C."/>
            <person name="Crable B.R."/>
            <person name="Wagner D.N."/>
            <person name="Hung C.S."/>
            <person name="Nadeau L.J."/>
            <person name="Schratz L."/>
            <person name="Haridas S."/>
            <person name="Pangilinan J."/>
            <person name="Lipzen A."/>
            <person name="Na H."/>
            <person name="Yan M."/>
            <person name="Ng V."/>
            <person name="Grigoriev I.V."/>
            <person name="Spatafora J.W."/>
            <person name="Barlow D."/>
            <person name="Biffinger J."/>
            <person name="Kelley-Loughnane N."/>
            <person name="Varaljay V.A."/>
            <person name="Crookes-Goodson W.J."/>
        </authorList>
    </citation>
    <scope>NUCLEOTIDE SEQUENCE</scope>
    <source>
        <strain evidence="2">5307AH</strain>
    </source>
</reference>
<comment type="caution">
    <text evidence="2">The sequence shown here is derived from an EMBL/GenBank/DDBJ whole genome shotgun (WGS) entry which is preliminary data.</text>
</comment>
<evidence type="ECO:0000256" key="1">
    <source>
        <dbReference type="SAM" id="MobiDB-lite"/>
    </source>
</evidence>